<name>A0A822XK47_NELNU</name>
<feature type="region of interest" description="Disordered" evidence="1">
    <location>
        <begin position="1"/>
        <end position="86"/>
    </location>
</feature>
<feature type="compositionally biased region" description="Polar residues" evidence="1">
    <location>
        <begin position="9"/>
        <end position="42"/>
    </location>
</feature>
<sequence>MGMNRFLKVSSSLKNHSIQAPKQLQDPTSVYNQEAPSSSSSMAGKDMRRQEEEIPHPLQRLNPSSMSPDYSVGKNPPWGGSLSDRG</sequence>
<keyword evidence="3" id="KW-1185">Reference proteome</keyword>
<protein>
    <submittedName>
        <fullName evidence="2">Uncharacterized protein</fullName>
    </submittedName>
</protein>
<evidence type="ECO:0000313" key="3">
    <source>
        <dbReference type="Proteomes" id="UP000607653"/>
    </source>
</evidence>
<comment type="caution">
    <text evidence="2">The sequence shown here is derived from an EMBL/GenBank/DDBJ whole genome shotgun (WGS) entry which is preliminary data.</text>
</comment>
<evidence type="ECO:0000313" key="2">
    <source>
        <dbReference type="EMBL" id="DAD20677.1"/>
    </source>
</evidence>
<dbReference type="AlphaFoldDB" id="A0A822XK47"/>
<reference evidence="2 3" key="1">
    <citation type="journal article" date="2020" name="Mol. Biol. Evol.">
        <title>Distinct Expression and Methylation Patterns for Genes with Different Fates following a Single Whole-Genome Duplication in Flowering Plants.</title>
        <authorList>
            <person name="Shi T."/>
            <person name="Rahmani R.S."/>
            <person name="Gugger P.F."/>
            <person name="Wang M."/>
            <person name="Li H."/>
            <person name="Zhang Y."/>
            <person name="Li Z."/>
            <person name="Wang Q."/>
            <person name="Van de Peer Y."/>
            <person name="Marchal K."/>
            <person name="Chen J."/>
        </authorList>
    </citation>
    <scope>NUCLEOTIDE SEQUENCE [LARGE SCALE GENOMIC DNA]</scope>
    <source>
        <tissue evidence="2">Leaf</tissue>
    </source>
</reference>
<dbReference type="Proteomes" id="UP000607653">
    <property type="component" value="Unassembled WGS sequence"/>
</dbReference>
<feature type="compositionally biased region" description="Basic and acidic residues" evidence="1">
    <location>
        <begin position="45"/>
        <end position="55"/>
    </location>
</feature>
<proteinExistence type="predicted"/>
<evidence type="ECO:0000256" key="1">
    <source>
        <dbReference type="SAM" id="MobiDB-lite"/>
    </source>
</evidence>
<organism evidence="2 3">
    <name type="scientific">Nelumbo nucifera</name>
    <name type="common">Sacred lotus</name>
    <dbReference type="NCBI Taxonomy" id="4432"/>
    <lineage>
        <taxon>Eukaryota</taxon>
        <taxon>Viridiplantae</taxon>
        <taxon>Streptophyta</taxon>
        <taxon>Embryophyta</taxon>
        <taxon>Tracheophyta</taxon>
        <taxon>Spermatophyta</taxon>
        <taxon>Magnoliopsida</taxon>
        <taxon>Proteales</taxon>
        <taxon>Nelumbonaceae</taxon>
        <taxon>Nelumbo</taxon>
    </lineage>
</organism>
<dbReference type="EMBL" id="DUZY01000001">
    <property type="protein sequence ID" value="DAD20677.1"/>
    <property type="molecule type" value="Genomic_DNA"/>
</dbReference>
<accession>A0A822XK47</accession>
<gene>
    <name evidence="2" type="ORF">HUJ06_022140</name>
</gene>